<evidence type="ECO:0000313" key="2">
    <source>
        <dbReference type="Proteomes" id="UP000076584"/>
    </source>
</evidence>
<gene>
    <name evidence="1" type="ORF">CI238_03597</name>
</gene>
<sequence length="225" mass="24438">MYELVSLVDKRIDQHSQKSYTMMGSGFDSTPAPGGTPCEVLRVVERLGGAQTTVDRVDLATGNAIPFYVLHANKENKTVAVLHADPRAQASAEALGTAKYHSLSSKIDVVLRGVPFKMRTNTMGTSHSFDHHGLSYSWSVTGMGMSTSTLYFTDAAGNLLARWKKYPDGRMGGLSGGSTPVFEVFVPPQSLDMDMLIVTGLASIEYWIKYKKDSYKAVGEAFGVI</sequence>
<dbReference type="AlphaFoldDB" id="A0A167DW65"/>
<keyword evidence="2" id="KW-1185">Reference proteome</keyword>
<protein>
    <submittedName>
        <fullName evidence="1">Uncharacterized protein</fullName>
    </submittedName>
</protein>
<accession>A0A167DW65</accession>
<name>A0A167DW65_COLIC</name>
<comment type="caution">
    <text evidence="1">The sequence shown here is derived from an EMBL/GenBank/DDBJ whole genome shotgun (WGS) entry which is preliminary data.</text>
</comment>
<reference evidence="1 2" key="1">
    <citation type="submission" date="2015-06" db="EMBL/GenBank/DDBJ databases">
        <title>Survival trade-offs in plant roots during colonization by closely related pathogenic and mutualistic fungi.</title>
        <authorList>
            <person name="Hacquard S."/>
            <person name="Kracher B."/>
            <person name="Hiruma K."/>
            <person name="Weinman A."/>
            <person name="Muench P."/>
            <person name="Garrido Oter R."/>
            <person name="Ver Loren van Themaat E."/>
            <person name="Dallerey J.-F."/>
            <person name="Damm U."/>
            <person name="Henrissat B."/>
            <person name="Lespinet O."/>
            <person name="Thon M."/>
            <person name="Kemen E."/>
            <person name="McHardy A.C."/>
            <person name="Schulze-Lefert P."/>
            <person name="O'Connell R.J."/>
        </authorList>
    </citation>
    <scope>NUCLEOTIDE SEQUENCE [LARGE SCALE GENOMIC DNA]</scope>
    <source>
        <strain evidence="1 2">MAFF 238704</strain>
    </source>
</reference>
<proteinExistence type="predicted"/>
<dbReference type="Proteomes" id="UP000076584">
    <property type="component" value="Unassembled WGS sequence"/>
</dbReference>
<evidence type="ECO:0000313" key="1">
    <source>
        <dbReference type="EMBL" id="KZL84423.1"/>
    </source>
</evidence>
<organism evidence="1 2">
    <name type="scientific">Colletotrichum incanum</name>
    <name type="common">Soybean anthracnose fungus</name>
    <dbReference type="NCBI Taxonomy" id="1573173"/>
    <lineage>
        <taxon>Eukaryota</taxon>
        <taxon>Fungi</taxon>
        <taxon>Dikarya</taxon>
        <taxon>Ascomycota</taxon>
        <taxon>Pezizomycotina</taxon>
        <taxon>Sordariomycetes</taxon>
        <taxon>Hypocreomycetidae</taxon>
        <taxon>Glomerellales</taxon>
        <taxon>Glomerellaceae</taxon>
        <taxon>Colletotrichum</taxon>
        <taxon>Colletotrichum spaethianum species complex</taxon>
    </lineage>
</organism>
<dbReference type="EMBL" id="LFIW01000874">
    <property type="protein sequence ID" value="KZL84423.1"/>
    <property type="molecule type" value="Genomic_DNA"/>
</dbReference>